<protein>
    <submittedName>
        <fullName evidence="2">GNAT family N-acetyltransferase</fullName>
    </submittedName>
</protein>
<dbReference type="Proteomes" id="UP000263377">
    <property type="component" value="Unassembled WGS sequence"/>
</dbReference>
<keyword evidence="3" id="KW-1185">Reference proteome</keyword>
<evidence type="ECO:0000313" key="2">
    <source>
        <dbReference type="EMBL" id="RGD61837.1"/>
    </source>
</evidence>
<dbReference type="CDD" id="cd04301">
    <property type="entry name" value="NAT_SF"/>
    <property type="match status" value="1"/>
</dbReference>
<dbReference type="Pfam" id="PF00583">
    <property type="entry name" value="Acetyltransf_1"/>
    <property type="match status" value="1"/>
</dbReference>
<evidence type="ECO:0000313" key="3">
    <source>
        <dbReference type="Proteomes" id="UP000263377"/>
    </source>
</evidence>
<dbReference type="Gene3D" id="3.40.630.30">
    <property type="match status" value="1"/>
</dbReference>
<dbReference type="SUPFAM" id="SSF55729">
    <property type="entry name" value="Acyl-CoA N-acyltransferases (Nat)"/>
    <property type="match status" value="1"/>
</dbReference>
<dbReference type="GO" id="GO:0016747">
    <property type="term" value="F:acyltransferase activity, transferring groups other than amino-acyl groups"/>
    <property type="evidence" value="ECO:0007669"/>
    <property type="project" value="InterPro"/>
</dbReference>
<dbReference type="InterPro" id="IPR016181">
    <property type="entry name" value="Acyl_CoA_acyltransferase"/>
</dbReference>
<gene>
    <name evidence="2" type="ORF">DR950_32510</name>
</gene>
<feature type="domain" description="N-acetyltransferase" evidence="1">
    <location>
        <begin position="13"/>
        <end position="174"/>
    </location>
</feature>
<reference evidence="2 3" key="1">
    <citation type="submission" date="2018-08" db="EMBL/GenBank/DDBJ databases">
        <title>Diversity &amp; Physiological Properties of Lignin-Decomposing Actinobacteria from Soil.</title>
        <authorList>
            <person name="Roh S.G."/>
            <person name="Kim S.B."/>
        </authorList>
    </citation>
    <scope>NUCLEOTIDE SEQUENCE [LARGE SCALE GENOMIC DNA]</scope>
    <source>
        <strain evidence="2 3">MMS17-GH009</strain>
    </source>
</reference>
<dbReference type="PROSITE" id="PS51186">
    <property type="entry name" value="GNAT"/>
    <property type="match status" value="1"/>
</dbReference>
<dbReference type="PANTHER" id="PTHR43138">
    <property type="entry name" value="ACETYLTRANSFERASE, GNAT FAMILY"/>
    <property type="match status" value="1"/>
</dbReference>
<organism evidence="2 3">
    <name type="scientific">Kitasatospora xanthocidica</name>
    <dbReference type="NCBI Taxonomy" id="83382"/>
    <lineage>
        <taxon>Bacteria</taxon>
        <taxon>Bacillati</taxon>
        <taxon>Actinomycetota</taxon>
        <taxon>Actinomycetes</taxon>
        <taxon>Kitasatosporales</taxon>
        <taxon>Streptomycetaceae</taxon>
        <taxon>Kitasatospora</taxon>
    </lineage>
</organism>
<dbReference type="PANTHER" id="PTHR43138:SF1">
    <property type="entry name" value="N-ACETYLTRANSFERASE ACA1"/>
    <property type="match status" value="1"/>
</dbReference>
<dbReference type="InterPro" id="IPR000182">
    <property type="entry name" value="GNAT_dom"/>
</dbReference>
<dbReference type="AlphaFoldDB" id="A0A373A2M9"/>
<sequence>MPLPTPAPVPAPVRIREAVPEDWPDIWPFFHTVVAAGETFPYPLDMSSELGREWWMLAAPDRTVVAVDGDGRILGTATMNRNRPGNGSHVASASYLVDPAHHGRGIGRALVEYTLDWARRSGFRAMQFNAVVATNHHAVRLYESLGFEVVGTVPEAFDHPVDGYVGLHVMYRKL</sequence>
<dbReference type="RefSeq" id="WP_117489993.1">
    <property type="nucleotide sequence ID" value="NZ_QVIG01000001.1"/>
</dbReference>
<name>A0A373A2M9_9ACTN</name>
<proteinExistence type="predicted"/>
<evidence type="ECO:0000259" key="1">
    <source>
        <dbReference type="PROSITE" id="PS51186"/>
    </source>
</evidence>
<comment type="caution">
    <text evidence="2">The sequence shown here is derived from an EMBL/GenBank/DDBJ whole genome shotgun (WGS) entry which is preliminary data.</text>
</comment>
<keyword evidence="2" id="KW-0808">Transferase</keyword>
<dbReference type="InterPro" id="IPR052742">
    <property type="entry name" value="Mito_N-acetyltransferase"/>
</dbReference>
<accession>A0A373A2M9</accession>
<dbReference type="EMBL" id="QVIG01000001">
    <property type="protein sequence ID" value="RGD61837.1"/>
    <property type="molecule type" value="Genomic_DNA"/>
</dbReference>